<sequence>MFYKNRSAILSSLTRLYELHVVTHRSLVDHIVDHIINAVGFSKGNSPSLYRPQSHLRESSLLRQFILRVLRLSHVPMGTVLIALAYVDQMKFRHTLDYGPATYERVFLGALILANQFIRDDPFATRQLEGYDLLFPTTEIESIETRFLFDFGFGALTIEGNAILDLYETFVEILENEKVFHHAYFQIDDHSCAGVTKFSPPHKEANVPKTKLRRPTWWRKLLHQSHLARGPISVH</sequence>
<dbReference type="HOGENOM" id="CLU_096890_0_0_1"/>
<proteinExistence type="predicted"/>
<dbReference type="InParanoid" id="A0A0C3DGL7"/>
<dbReference type="CDD" id="cd20557">
    <property type="entry name" value="CYCLIN_ScPCL1-like"/>
    <property type="match status" value="1"/>
</dbReference>
<evidence type="ECO:0008006" key="3">
    <source>
        <dbReference type="Google" id="ProtNLM"/>
    </source>
</evidence>
<gene>
    <name evidence="1" type="ORF">SCLCIDRAFT_1221366</name>
</gene>
<organism evidence="1 2">
    <name type="scientific">Scleroderma citrinum Foug A</name>
    <dbReference type="NCBI Taxonomy" id="1036808"/>
    <lineage>
        <taxon>Eukaryota</taxon>
        <taxon>Fungi</taxon>
        <taxon>Dikarya</taxon>
        <taxon>Basidiomycota</taxon>
        <taxon>Agaricomycotina</taxon>
        <taxon>Agaricomycetes</taxon>
        <taxon>Agaricomycetidae</taxon>
        <taxon>Boletales</taxon>
        <taxon>Sclerodermatineae</taxon>
        <taxon>Sclerodermataceae</taxon>
        <taxon>Scleroderma</taxon>
    </lineage>
</organism>
<evidence type="ECO:0000313" key="2">
    <source>
        <dbReference type="Proteomes" id="UP000053989"/>
    </source>
</evidence>
<dbReference type="EMBL" id="KN822139">
    <property type="protein sequence ID" value="KIM55221.1"/>
    <property type="molecule type" value="Genomic_DNA"/>
</dbReference>
<dbReference type="AlphaFoldDB" id="A0A0C3DGL7"/>
<reference evidence="1 2" key="1">
    <citation type="submission" date="2014-04" db="EMBL/GenBank/DDBJ databases">
        <authorList>
            <consortium name="DOE Joint Genome Institute"/>
            <person name="Kuo A."/>
            <person name="Kohler A."/>
            <person name="Nagy L.G."/>
            <person name="Floudas D."/>
            <person name="Copeland A."/>
            <person name="Barry K.W."/>
            <person name="Cichocki N."/>
            <person name="Veneault-Fourrey C."/>
            <person name="LaButti K."/>
            <person name="Lindquist E.A."/>
            <person name="Lipzen A."/>
            <person name="Lundell T."/>
            <person name="Morin E."/>
            <person name="Murat C."/>
            <person name="Sun H."/>
            <person name="Tunlid A."/>
            <person name="Henrissat B."/>
            <person name="Grigoriev I.V."/>
            <person name="Hibbett D.S."/>
            <person name="Martin F."/>
            <person name="Nordberg H.P."/>
            <person name="Cantor M.N."/>
            <person name="Hua S.X."/>
        </authorList>
    </citation>
    <scope>NUCLEOTIDE SEQUENCE [LARGE SCALE GENOMIC DNA]</scope>
    <source>
        <strain evidence="1 2">Foug A</strain>
    </source>
</reference>
<name>A0A0C3DGL7_9AGAM</name>
<dbReference type="STRING" id="1036808.A0A0C3DGL7"/>
<accession>A0A0C3DGL7</accession>
<evidence type="ECO:0000313" key="1">
    <source>
        <dbReference type="EMBL" id="KIM55221.1"/>
    </source>
</evidence>
<reference evidence="2" key="2">
    <citation type="submission" date="2015-01" db="EMBL/GenBank/DDBJ databases">
        <title>Evolutionary Origins and Diversification of the Mycorrhizal Mutualists.</title>
        <authorList>
            <consortium name="DOE Joint Genome Institute"/>
            <consortium name="Mycorrhizal Genomics Consortium"/>
            <person name="Kohler A."/>
            <person name="Kuo A."/>
            <person name="Nagy L.G."/>
            <person name="Floudas D."/>
            <person name="Copeland A."/>
            <person name="Barry K.W."/>
            <person name="Cichocki N."/>
            <person name="Veneault-Fourrey C."/>
            <person name="LaButti K."/>
            <person name="Lindquist E.A."/>
            <person name="Lipzen A."/>
            <person name="Lundell T."/>
            <person name="Morin E."/>
            <person name="Murat C."/>
            <person name="Riley R."/>
            <person name="Ohm R."/>
            <person name="Sun H."/>
            <person name="Tunlid A."/>
            <person name="Henrissat B."/>
            <person name="Grigoriev I.V."/>
            <person name="Hibbett D.S."/>
            <person name="Martin F."/>
        </authorList>
    </citation>
    <scope>NUCLEOTIDE SEQUENCE [LARGE SCALE GENOMIC DNA]</scope>
    <source>
        <strain evidence="2">Foug A</strain>
    </source>
</reference>
<keyword evidence="2" id="KW-1185">Reference proteome</keyword>
<dbReference type="Gene3D" id="1.10.472.10">
    <property type="entry name" value="Cyclin-like"/>
    <property type="match status" value="1"/>
</dbReference>
<dbReference type="OrthoDB" id="2654772at2759"/>
<dbReference type="Proteomes" id="UP000053989">
    <property type="component" value="Unassembled WGS sequence"/>
</dbReference>
<protein>
    <recommendedName>
        <fullName evidence="3">Cyclin N-terminal domain-containing protein</fullName>
    </recommendedName>
</protein>